<gene>
    <name evidence="2" type="ORF">NEUTE1DRAFT_35161</name>
</gene>
<protein>
    <submittedName>
        <fullName evidence="2">Uncharacterized protein</fullName>
    </submittedName>
</protein>
<accession>F8MDV8</accession>
<dbReference type="VEuPathDB" id="FungiDB:NEUTE1DRAFT_35161"/>
<feature type="non-terminal residue" evidence="2">
    <location>
        <position position="1"/>
    </location>
</feature>
<evidence type="ECO:0000313" key="3">
    <source>
        <dbReference type="Proteomes" id="UP000008065"/>
    </source>
</evidence>
<evidence type="ECO:0000313" key="2">
    <source>
        <dbReference type="EMBL" id="EGO60695.1"/>
    </source>
</evidence>
<evidence type="ECO:0000256" key="1">
    <source>
        <dbReference type="SAM" id="MobiDB-lite"/>
    </source>
</evidence>
<name>F8MDV8_NEUT8</name>
<organism evidence="2 3">
    <name type="scientific">Neurospora tetrasperma (strain FGSC 2508 / ATCC MYA-4615 / P0657)</name>
    <dbReference type="NCBI Taxonomy" id="510951"/>
    <lineage>
        <taxon>Eukaryota</taxon>
        <taxon>Fungi</taxon>
        <taxon>Dikarya</taxon>
        <taxon>Ascomycota</taxon>
        <taxon>Pezizomycotina</taxon>
        <taxon>Sordariomycetes</taxon>
        <taxon>Sordariomycetidae</taxon>
        <taxon>Sordariales</taxon>
        <taxon>Sordariaceae</taxon>
        <taxon>Neurospora</taxon>
    </lineage>
</organism>
<keyword evidence="3" id="KW-1185">Reference proteome</keyword>
<dbReference type="EMBL" id="GL891302">
    <property type="protein sequence ID" value="EGO60695.1"/>
    <property type="molecule type" value="Genomic_DNA"/>
</dbReference>
<dbReference type="HOGENOM" id="CLU_2671646_0_0_1"/>
<sequence>QDEMITKDTRIGDDFVGYVAVMERDLPDRVLWGSKNRRRDEICNTKCIQALRLPQIPGDWDATGTPPSPGGGFNDLRGRWVPDWEES</sequence>
<dbReference type="AlphaFoldDB" id="F8MDV8"/>
<proteinExistence type="predicted"/>
<dbReference type="RefSeq" id="XP_009847093.1">
    <property type="nucleotide sequence ID" value="XM_009848791.1"/>
</dbReference>
<dbReference type="GeneID" id="20827504"/>
<feature type="region of interest" description="Disordered" evidence="1">
    <location>
        <begin position="56"/>
        <end position="77"/>
    </location>
</feature>
<dbReference type="KEGG" id="nte:NEUTE1DRAFT35161"/>
<dbReference type="Proteomes" id="UP000008065">
    <property type="component" value="Unassembled WGS sequence"/>
</dbReference>
<reference evidence="3" key="1">
    <citation type="journal article" date="2011" name="Genetics">
        <title>Massive changes in genome architecture accompany the transition to self-fertility in the filamentous fungus Neurospora tetrasperma.</title>
        <authorList>
            <person name="Ellison C.E."/>
            <person name="Stajich J.E."/>
            <person name="Jacobson D.J."/>
            <person name="Natvig D.O."/>
            <person name="Lapidus A."/>
            <person name="Foster B."/>
            <person name="Aerts A."/>
            <person name="Riley R."/>
            <person name="Lindquist E.A."/>
            <person name="Grigoriev I.V."/>
            <person name="Taylor J.W."/>
        </authorList>
    </citation>
    <scope>NUCLEOTIDE SEQUENCE [LARGE SCALE GENOMIC DNA]</scope>
    <source>
        <strain evidence="3">FGSC 2508 / P0657</strain>
    </source>
</reference>